<dbReference type="SUPFAM" id="SSF101874">
    <property type="entry name" value="YceI-like"/>
    <property type="match status" value="1"/>
</dbReference>
<protein>
    <recommendedName>
        <fullName evidence="3">Lipid/polyisoprenoid-binding YceI-like domain-containing protein</fullName>
    </recommendedName>
</protein>
<reference evidence="1 2" key="1">
    <citation type="journal article" date="2008" name="Int. J. Syst. Evol. Microbiol.">
        <title>Description of Roseateles aquatilis sp. nov. and Roseateles terrae sp. nov., in the class Betaproteobacteria, and emended description of the genus Roseateles.</title>
        <authorList>
            <person name="Gomila M."/>
            <person name="Bowien B."/>
            <person name="Falsen E."/>
            <person name="Moore E.R."/>
            <person name="Lalucat J."/>
        </authorList>
    </citation>
    <scope>NUCLEOTIDE SEQUENCE [LARGE SCALE GENOMIC DNA]</scope>
    <source>
        <strain evidence="1 2">CCUG 48205</strain>
    </source>
</reference>
<evidence type="ECO:0000313" key="1">
    <source>
        <dbReference type="EMBL" id="OWQ91464.1"/>
    </source>
</evidence>
<dbReference type="InterPro" id="IPR036761">
    <property type="entry name" value="TTHA0802/YceI-like_sf"/>
</dbReference>
<accession>A0A246JFL1</accession>
<comment type="caution">
    <text evidence="1">The sequence shown here is derived from an EMBL/GenBank/DDBJ whole genome shotgun (WGS) entry which is preliminary data.</text>
</comment>
<dbReference type="Gene3D" id="2.40.128.110">
    <property type="entry name" value="Lipid/polyisoprenoid-binding, YceI-like"/>
    <property type="match status" value="1"/>
</dbReference>
<dbReference type="AlphaFoldDB" id="A0A246JFL1"/>
<evidence type="ECO:0008006" key="3">
    <source>
        <dbReference type="Google" id="ProtNLM"/>
    </source>
</evidence>
<gene>
    <name evidence="1" type="ORF">CDN99_09935</name>
</gene>
<sequence length="179" mass="19290">MFRAGRLARLGHNHVMGPERMRGQVFVPSEGLAGAGVELDFRIADLVIDKPEWRTALGPEFASQPSAADIDGTRTNLMRAVDGERFPVIAIRSRAVAGAFPSLALRVAVSWHGQVREMDVPVRMERPLGDQPLRAQGALVLRQSDFGIAPFSVLGGLLAIQDELTVDIDVAGRPAVACD</sequence>
<keyword evidence="2" id="KW-1185">Reference proteome</keyword>
<name>A0A246JFL1_9BURK</name>
<evidence type="ECO:0000313" key="2">
    <source>
        <dbReference type="Proteomes" id="UP000197468"/>
    </source>
</evidence>
<dbReference type="EMBL" id="NIOF01000003">
    <property type="protein sequence ID" value="OWQ91464.1"/>
    <property type="molecule type" value="Genomic_DNA"/>
</dbReference>
<proteinExistence type="predicted"/>
<dbReference type="Proteomes" id="UP000197468">
    <property type="component" value="Unassembled WGS sequence"/>
</dbReference>
<organism evidence="1 2">
    <name type="scientific">Roseateles aquatilis</name>
    <dbReference type="NCBI Taxonomy" id="431061"/>
    <lineage>
        <taxon>Bacteria</taxon>
        <taxon>Pseudomonadati</taxon>
        <taxon>Pseudomonadota</taxon>
        <taxon>Betaproteobacteria</taxon>
        <taxon>Burkholderiales</taxon>
        <taxon>Sphaerotilaceae</taxon>
        <taxon>Roseateles</taxon>
    </lineage>
</organism>